<dbReference type="EMBL" id="JAQIZT010000011">
    <property type="protein sequence ID" value="KAJ6979218.1"/>
    <property type="molecule type" value="Genomic_DNA"/>
</dbReference>
<evidence type="ECO:0000313" key="2">
    <source>
        <dbReference type="Proteomes" id="UP001164929"/>
    </source>
</evidence>
<reference evidence="1" key="1">
    <citation type="journal article" date="2023" name="Mol. Ecol. Resour.">
        <title>Chromosome-level genome assembly of a triploid poplar Populus alba 'Berolinensis'.</title>
        <authorList>
            <person name="Chen S."/>
            <person name="Yu Y."/>
            <person name="Wang X."/>
            <person name="Wang S."/>
            <person name="Zhang T."/>
            <person name="Zhou Y."/>
            <person name="He R."/>
            <person name="Meng N."/>
            <person name="Wang Y."/>
            <person name="Liu W."/>
            <person name="Liu Z."/>
            <person name="Liu J."/>
            <person name="Guo Q."/>
            <person name="Huang H."/>
            <person name="Sederoff R.R."/>
            <person name="Wang G."/>
            <person name="Qu G."/>
            <person name="Chen S."/>
        </authorList>
    </citation>
    <scope>NUCLEOTIDE SEQUENCE</scope>
    <source>
        <strain evidence="1">SC-2020</strain>
    </source>
</reference>
<gene>
    <name evidence="1" type="ORF">NC653_027393</name>
</gene>
<protein>
    <submittedName>
        <fullName evidence="1">Uncharacterized protein</fullName>
    </submittedName>
</protein>
<name>A0AAD6M5A4_9ROSI</name>
<proteinExistence type="predicted"/>
<dbReference type="Proteomes" id="UP001164929">
    <property type="component" value="Chromosome 11"/>
</dbReference>
<organism evidence="1 2">
    <name type="scientific">Populus alba x Populus x berolinensis</name>
    <dbReference type="NCBI Taxonomy" id="444605"/>
    <lineage>
        <taxon>Eukaryota</taxon>
        <taxon>Viridiplantae</taxon>
        <taxon>Streptophyta</taxon>
        <taxon>Embryophyta</taxon>
        <taxon>Tracheophyta</taxon>
        <taxon>Spermatophyta</taxon>
        <taxon>Magnoliopsida</taxon>
        <taxon>eudicotyledons</taxon>
        <taxon>Gunneridae</taxon>
        <taxon>Pentapetalae</taxon>
        <taxon>rosids</taxon>
        <taxon>fabids</taxon>
        <taxon>Malpighiales</taxon>
        <taxon>Salicaceae</taxon>
        <taxon>Saliceae</taxon>
        <taxon>Populus</taxon>
    </lineage>
</organism>
<accession>A0AAD6M5A4</accession>
<comment type="caution">
    <text evidence="1">The sequence shown here is derived from an EMBL/GenBank/DDBJ whole genome shotgun (WGS) entry which is preliminary data.</text>
</comment>
<evidence type="ECO:0000313" key="1">
    <source>
        <dbReference type="EMBL" id="KAJ6979218.1"/>
    </source>
</evidence>
<keyword evidence="2" id="KW-1185">Reference proteome</keyword>
<sequence length="37" mass="4131">MTLNIDFGNMEDAINLILYVSLSSSKQLQEPMTGSRI</sequence>
<dbReference type="AlphaFoldDB" id="A0AAD6M5A4"/>